<dbReference type="SMART" id="SM00257">
    <property type="entry name" value="LysM"/>
    <property type="match status" value="1"/>
</dbReference>
<accession>A0ABT9D922</accession>
<gene>
    <name evidence="3" type="ORF">Q6348_09365</name>
</gene>
<proteinExistence type="predicted"/>
<keyword evidence="1" id="KW-0812">Transmembrane</keyword>
<evidence type="ECO:0000259" key="2">
    <source>
        <dbReference type="SMART" id="SM00257"/>
    </source>
</evidence>
<name>A0ABT9D922_9CELL</name>
<evidence type="ECO:0000313" key="4">
    <source>
        <dbReference type="Proteomes" id="UP001232536"/>
    </source>
</evidence>
<dbReference type="RefSeq" id="WP_304601029.1">
    <property type="nucleotide sequence ID" value="NZ_JAUQYO010000001.1"/>
</dbReference>
<sequence length="131" mass="13179">MTAMTWEAPIGAGPAQRAAAPIGRAMLGGRSRPSGAQLRLTRRGRVVLAVLALLVVGLWTMRPDGAAAGGGAEAVPVAVVTISPGQTLWGIAAGVAAPGQDVRDVVAELISLNGLASSQVRAGQQILVPQD</sequence>
<dbReference type="EMBL" id="JAUQYP010000001">
    <property type="protein sequence ID" value="MDO8107403.1"/>
    <property type="molecule type" value="Genomic_DNA"/>
</dbReference>
<evidence type="ECO:0000256" key="1">
    <source>
        <dbReference type="SAM" id="Phobius"/>
    </source>
</evidence>
<evidence type="ECO:0000313" key="3">
    <source>
        <dbReference type="EMBL" id="MDO8107403.1"/>
    </source>
</evidence>
<dbReference type="Pfam" id="PF01476">
    <property type="entry name" value="LysM"/>
    <property type="match status" value="1"/>
</dbReference>
<feature type="transmembrane region" description="Helical" evidence="1">
    <location>
        <begin position="44"/>
        <end position="61"/>
    </location>
</feature>
<dbReference type="Gene3D" id="3.10.350.10">
    <property type="entry name" value="LysM domain"/>
    <property type="match status" value="1"/>
</dbReference>
<dbReference type="InterPro" id="IPR018392">
    <property type="entry name" value="LysM"/>
</dbReference>
<protein>
    <submittedName>
        <fullName evidence="3">LysM peptidoglycan-binding domain-containing protein</fullName>
    </submittedName>
</protein>
<keyword evidence="1" id="KW-0472">Membrane</keyword>
<organism evidence="3 4">
    <name type="scientific">Actinotalea lenta</name>
    <dbReference type="NCBI Taxonomy" id="3064654"/>
    <lineage>
        <taxon>Bacteria</taxon>
        <taxon>Bacillati</taxon>
        <taxon>Actinomycetota</taxon>
        <taxon>Actinomycetes</taxon>
        <taxon>Micrococcales</taxon>
        <taxon>Cellulomonadaceae</taxon>
        <taxon>Actinotalea</taxon>
    </lineage>
</organism>
<reference evidence="3 4" key="1">
    <citation type="submission" date="2023-07" db="EMBL/GenBank/DDBJ databases">
        <title>Description of novel actinomycetes strains, isolated from tidal flat sediment.</title>
        <authorList>
            <person name="Lu C."/>
        </authorList>
    </citation>
    <scope>NUCLEOTIDE SEQUENCE [LARGE SCALE GENOMIC DNA]</scope>
    <source>
        <strain evidence="3 4">SYSU T00b441</strain>
    </source>
</reference>
<dbReference type="InterPro" id="IPR036779">
    <property type="entry name" value="LysM_dom_sf"/>
</dbReference>
<dbReference type="CDD" id="cd00118">
    <property type="entry name" value="LysM"/>
    <property type="match status" value="1"/>
</dbReference>
<feature type="domain" description="LysM" evidence="2">
    <location>
        <begin position="79"/>
        <end position="129"/>
    </location>
</feature>
<keyword evidence="1" id="KW-1133">Transmembrane helix</keyword>
<dbReference type="Proteomes" id="UP001232536">
    <property type="component" value="Unassembled WGS sequence"/>
</dbReference>
<keyword evidence="4" id="KW-1185">Reference proteome</keyword>
<comment type="caution">
    <text evidence="3">The sequence shown here is derived from an EMBL/GenBank/DDBJ whole genome shotgun (WGS) entry which is preliminary data.</text>
</comment>